<reference evidence="1 2" key="1">
    <citation type="submission" date="2024-02" db="EMBL/GenBank/DDBJ databases">
        <title>Expansion and revision of Xanthobacter and proposal of Roseixanthobacter gen. nov.</title>
        <authorList>
            <person name="Soltysiak M.P.M."/>
            <person name="Jalihal A."/>
            <person name="Ory A."/>
            <person name="Chrisophersen C."/>
            <person name="Lee A.D."/>
            <person name="Boulton J."/>
            <person name="Springer M."/>
        </authorList>
    </citation>
    <scope>NUCLEOTIDE SEQUENCE [LARGE SCALE GENOMIC DNA]</scope>
    <source>
        <strain evidence="1 2">CB5</strain>
    </source>
</reference>
<keyword evidence="2" id="KW-1185">Reference proteome</keyword>
<dbReference type="EMBL" id="JBAFUR010000004">
    <property type="protein sequence ID" value="MFG1253718.1"/>
    <property type="molecule type" value="Genomic_DNA"/>
</dbReference>
<sequence>MPIITVTSDPPYDRILVNTDMIYAVVPDAAAPSRTRLLVDAAGGRGVSANEDLGTILKLAGANVFASFQQAALKPGKILVNRSGWVSIAPHPQVKNVSQINFKNQYVAVKGTVEEVAAALAG</sequence>
<evidence type="ECO:0000313" key="1">
    <source>
        <dbReference type="EMBL" id="MFG1253718.1"/>
    </source>
</evidence>
<organism evidence="1 2">
    <name type="scientific">Xanthobacter aminoxidans</name>
    <dbReference type="NCBI Taxonomy" id="186280"/>
    <lineage>
        <taxon>Bacteria</taxon>
        <taxon>Pseudomonadati</taxon>
        <taxon>Pseudomonadota</taxon>
        <taxon>Alphaproteobacteria</taxon>
        <taxon>Hyphomicrobiales</taxon>
        <taxon>Xanthobacteraceae</taxon>
        <taxon>Xanthobacter</taxon>
    </lineage>
</organism>
<protein>
    <submittedName>
        <fullName evidence="1">Uncharacterized protein</fullName>
    </submittedName>
</protein>
<name>A0ABW6ZIS0_9HYPH</name>
<proteinExistence type="predicted"/>
<accession>A0ABW6ZIS0</accession>
<gene>
    <name evidence="1" type="ORF">V5F30_16015</name>
</gene>
<evidence type="ECO:0000313" key="2">
    <source>
        <dbReference type="Proteomes" id="UP001604043"/>
    </source>
</evidence>
<dbReference type="RefSeq" id="WP_394009697.1">
    <property type="nucleotide sequence ID" value="NZ_JBAFUR010000004.1"/>
</dbReference>
<comment type="caution">
    <text evidence="1">The sequence shown here is derived from an EMBL/GenBank/DDBJ whole genome shotgun (WGS) entry which is preliminary data.</text>
</comment>
<dbReference type="Proteomes" id="UP001604043">
    <property type="component" value="Unassembled WGS sequence"/>
</dbReference>